<dbReference type="PANTHER" id="PTHR35395">
    <property type="entry name" value="DUF6536 DOMAIN-CONTAINING PROTEIN"/>
    <property type="match status" value="1"/>
</dbReference>
<comment type="caution">
    <text evidence="3">The sequence shown here is derived from an EMBL/GenBank/DDBJ whole genome shotgun (WGS) entry which is preliminary data.</text>
</comment>
<protein>
    <recommendedName>
        <fullName evidence="2">DUF6536 domain-containing protein</fullName>
    </recommendedName>
</protein>
<sequence>MEFLEPRKAYHRTQTDDFDLKQPSNVELTSLHSKPSFQSGFLNTIRDQSPLLDLDADPIRKEPSFFSRKAFSRLKVPFAAWPTSLYGWRTGALTAALLATVSLIINFVVVIWLGAHGGGSNLVELFNGDCHKVEQIDIYVHLGINVLSTLLLGGSNYCMQCLSAPTRADIDRAHEKGKFLDIGVPSVRNLRNIPTYKMLLWWALGLSSVPLHLMYNSAFYKSLSSNDYGQYLVTQDFVDGVSFGALNYSIYQYDSGIINPQDIQSSLIGNPDSWERLDNKACIKAYATNFLSNRRQLILVANNQTGHANESVLDTERYSFDEFSFAFNWICTSDQSLRDKVDLTPIERAGRVPCDSYVNKVVSVADQWSPYDYRVQYCISELVPERCSYSGNVPIVAVVLICNAVKLVVMLFVALRLKDHPLITVGDAVESFLNDNDKTTEGLCLLSRKDVIRAVRSTNHWSIRSQGGQDKYGDSAKGKLARQRTHRWAAAASGSRWSLTIGFILLALIVSSVLLIFAIHAINDDGYGVQEIGFGRVVPAAIISGWMVGMDQGPSTKILESILIANLPQTILSFLYLNLNGLLTSMWLASEWSDFANERKTLRVSKPKGGQRSTHFLQLPYKIALPLMVLSGLLHWLISQSIFLAVIADYSPLGELSDPIAIASCGFSPLAMILVIVFGSGIIIITFALGWFRQYDGRIPLVGSCSAAIAAACHQPEWDTDASAKAVRWGVSPEMEDERGVGHCAFSSGVVEMPLEGKEYAGISDGKDHRKRRIQ</sequence>
<name>A0AA38XF23_9EURO</name>
<organism evidence="3 4">
    <name type="scientific">Cladophialophora chaetospira</name>
    <dbReference type="NCBI Taxonomy" id="386627"/>
    <lineage>
        <taxon>Eukaryota</taxon>
        <taxon>Fungi</taxon>
        <taxon>Dikarya</taxon>
        <taxon>Ascomycota</taxon>
        <taxon>Pezizomycotina</taxon>
        <taxon>Eurotiomycetes</taxon>
        <taxon>Chaetothyriomycetidae</taxon>
        <taxon>Chaetothyriales</taxon>
        <taxon>Herpotrichiellaceae</taxon>
        <taxon>Cladophialophora</taxon>
    </lineage>
</organism>
<dbReference type="Proteomes" id="UP001172673">
    <property type="component" value="Unassembled WGS sequence"/>
</dbReference>
<feature type="transmembrane region" description="Helical" evidence="1">
    <location>
        <begin position="92"/>
        <end position="115"/>
    </location>
</feature>
<evidence type="ECO:0000259" key="2">
    <source>
        <dbReference type="Pfam" id="PF20163"/>
    </source>
</evidence>
<evidence type="ECO:0000313" key="3">
    <source>
        <dbReference type="EMBL" id="KAJ9612192.1"/>
    </source>
</evidence>
<proteinExistence type="predicted"/>
<keyword evidence="4" id="KW-1185">Reference proteome</keyword>
<dbReference type="InterPro" id="IPR046623">
    <property type="entry name" value="DUF6536"/>
</dbReference>
<dbReference type="PANTHER" id="PTHR35395:SF1">
    <property type="entry name" value="DUF6536 DOMAIN-CONTAINING PROTEIN"/>
    <property type="match status" value="1"/>
</dbReference>
<feature type="transmembrane region" description="Helical" evidence="1">
    <location>
        <begin position="497"/>
        <end position="522"/>
    </location>
</feature>
<evidence type="ECO:0000256" key="1">
    <source>
        <dbReference type="SAM" id="Phobius"/>
    </source>
</evidence>
<accession>A0AA38XF23</accession>
<dbReference type="AlphaFoldDB" id="A0AA38XF23"/>
<reference evidence="3" key="1">
    <citation type="submission" date="2022-10" db="EMBL/GenBank/DDBJ databases">
        <title>Culturing micro-colonial fungi from biological soil crusts in the Mojave desert and describing Neophaeococcomyces mojavensis, and introducing the new genera and species Taxawa tesnikishii.</title>
        <authorList>
            <person name="Kurbessoian T."/>
            <person name="Stajich J.E."/>
        </authorList>
    </citation>
    <scope>NUCLEOTIDE SEQUENCE</scope>
    <source>
        <strain evidence="3">TK_41</strain>
    </source>
</reference>
<keyword evidence="1" id="KW-0472">Membrane</keyword>
<evidence type="ECO:0000313" key="4">
    <source>
        <dbReference type="Proteomes" id="UP001172673"/>
    </source>
</evidence>
<keyword evidence="1" id="KW-0812">Transmembrane</keyword>
<feature type="transmembrane region" description="Helical" evidence="1">
    <location>
        <begin position="623"/>
        <end position="648"/>
    </location>
</feature>
<feature type="transmembrane region" description="Helical" evidence="1">
    <location>
        <begin position="393"/>
        <end position="415"/>
    </location>
</feature>
<keyword evidence="1" id="KW-1133">Transmembrane helix</keyword>
<gene>
    <name evidence="3" type="ORF">H2200_003789</name>
</gene>
<feature type="transmembrane region" description="Helical" evidence="1">
    <location>
        <begin position="198"/>
        <end position="215"/>
    </location>
</feature>
<feature type="domain" description="DUF6536" evidence="2">
    <location>
        <begin position="88"/>
        <end position="238"/>
    </location>
</feature>
<feature type="transmembrane region" description="Helical" evidence="1">
    <location>
        <begin position="660"/>
        <end position="692"/>
    </location>
</feature>
<dbReference type="Pfam" id="PF20163">
    <property type="entry name" value="DUF6536"/>
    <property type="match status" value="1"/>
</dbReference>
<dbReference type="EMBL" id="JAPDRK010000005">
    <property type="protein sequence ID" value="KAJ9612192.1"/>
    <property type="molecule type" value="Genomic_DNA"/>
</dbReference>